<evidence type="ECO:0000256" key="1">
    <source>
        <dbReference type="SAM" id="MobiDB-lite"/>
    </source>
</evidence>
<reference evidence="2 3" key="1">
    <citation type="journal article" date="2019" name="Int. J. Syst. Evol. Microbiol.">
        <title>The Global Catalogue of Microorganisms (GCM) 10K type strain sequencing project: providing services to taxonomists for standard genome sequencing and annotation.</title>
        <authorList>
            <consortium name="The Broad Institute Genomics Platform"/>
            <consortium name="The Broad Institute Genome Sequencing Center for Infectious Disease"/>
            <person name="Wu L."/>
            <person name="Ma J."/>
        </authorList>
    </citation>
    <scope>NUCLEOTIDE SEQUENCE [LARGE SCALE GENOMIC DNA]</scope>
    <source>
        <strain evidence="2 3">Q85</strain>
    </source>
</reference>
<proteinExistence type="predicted"/>
<sequence>MDGLVWQKKAQVEIGEADSSVLTDVLRLQFDPDRDEVFGAFDPAYVDGAIDDASVTVSSELHDTLTTEFSQVNYEIKMGPVNDAGEHLHAQARRTAFNDLPLAREASVEKFWVQATDDLRVRYVRAKETEPPSQPPATTEMKRLDLSESSEDH</sequence>
<evidence type="ECO:0000313" key="3">
    <source>
        <dbReference type="Proteomes" id="UP001596390"/>
    </source>
</evidence>
<dbReference type="EMBL" id="JBHSZZ010000008">
    <property type="protein sequence ID" value="MFC7185716.1"/>
    <property type="molecule type" value="Genomic_DNA"/>
</dbReference>
<comment type="caution">
    <text evidence="2">The sequence shown here is derived from an EMBL/GenBank/DDBJ whole genome shotgun (WGS) entry which is preliminary data.</text>
</comment>
<dbReference type="Proteomes" id="UP001596390">
    <property type="component" value="Unassembled WGS sequence"/>
</dbReference>
<name>A0ABD5YEI9_9EURY</name>
<accession>A0ABD5YEI9</accession>
<feature type="compositionally biased region" description="Basic and acidic residues" evidence="1">
    <location>
        <begin position="140"/>
        <end position="153"/>
    </location>
</feature>
<keyword evidence="3" id="KW-1185">Reference proteome</keyword>
<protein>
    <submittedName>
        <fullName evidence="2">Uncharacterized protein</fullName>
    </submittedName>
</protein>
<gene>
    <name evidence="2" type="ORF">ACFQMK_02165</name>
</gene>
<organism evidence="2 3">
    <name type="scientific">Halorubrum yunnanense</name>
    <dbReference type="NCBI Taxonomy" id="1526162"/>
    <lineage>
        <taxon>Archaea</taxon>
        <taxon>Methanobacteriati</taxon>
        <taxon>Methanobacteriota</taxon>
        <taxon>Stenosarchaea group</taxon>
        <taxon>Halobacteria</taxon>
        <taxon>Halobacteriales</taxon>
        <taxon>Haloferacaceae</taxon>
        <taxon>Halorubrum</taxon>
    </lineage>
</organism>
<feature type="region of interest" description="Disordered" evidence="1">
    <location>
        <begin position="126"/>
        <end position="153"/>
    </location>
</feature>
<evidence type="ECO:0000313" key="2">
    <source>
        <dbReference type="EMBL" id="MFC7185716.1"/>
    </source>
</evidence>
<dbReference type="RefSeq" id="WP_267662701.1">
    <property type="nucleotide sequence ID" value="NZ_JAODIX010000008.1"/>
</dbReference>
<dbReference type="AlphaFoldDB" id="A0ABD5YEI9"/>